<name>A0A538U2T3_UNCEI</name>
<dbReference type="EMBL" id="VBPB01000243">
    <property type="protein sequence ID" value="TMQ70192.1"/>
    <property type="molecule type" value="Genomic_DNA"/>
</dbReference>
<protein>
    <submittedName>
        <fullName evidence="1">Uncharacterized protein</fullName>
    </submittedName>
</protein>
<dbReference type="AlphaFoldDB" id="A0A538U2T3"/>
<sequence>MAPRLAARRLGSLAVLAAALAIAGIGAADDRPLQPQHIGLHTGALLFPAPGVLVASIGAEYLPEVTNDLAGVEGELFRAPTLDLQLALADRAMFQVTWPAYNRLRVHRQLDPPPLGRRLGPVSSDWGDVTVATLIRLAPQHRGWPAAGLRFAAKLPNTNEKLGIGENTTDVFATALLARSFGGRVGLFTDLGLGILTEPATLFAQKDVFTYGVMADGRVSHEVHFVSEVTGQRARREPRPGTVNHSELSAGLEWCRRSFHVGALAVHRLTGQDSRGMGVSLNVSTSFAVLDRAHGTR</sequence>
<evidence type="ECO:0000313" key="1">
    <source>
        <dbReference type="EMBL" id="TMQ70192.1"/>
    </source>
</evidence>
<comment type="caution">
    <text evidence="1">The sequence shown here is derived from an EMBL/GenBank/DDBJ whole genome shotgun (WGS) entry which is preliminary data.</text>
</comment>
<organism evidence="1 2">
    <name type="scientific">Eiseniibacteriota bacterium</name>
    <dbReference type="NCBI Taxonomy" id="2212470"/>
    <lineage>
        <taxon>Bacteria</taxon>
        <taxon>Candidatus Eiseniibacteriota</taxon>
    </lineage>
</organism>
<reference evidence="1 2" key="1">
    <citation type="journal article" date="2019" name="Nat. Microbiol.">
        <title>Mediterranean grassland soil C-N compound turnover is dependent on rainfall and depth, and is mediated by genomically divergent microorganisms.</title>
        <authorList>
            <person name="Diamond S."/>
            <person name="Andeer P.F."/>
            <person name="Li Z."/>
            <person name="Crits-Christoph A."/>
            <person name="Burstein D."/>
            <person name="Anantharaman K."/>
            <person name="Lane K.R."/>
            <person name="Thomas B.C."/>
            <person name="Pan C."/>
            <person name="Northen T.R."/>
            <person name="Banfield J.F."/>
        </authorList>
    </citation>
    <scope>NUCLEOTIDE SEQUENCE [LARGE SCALE GENOMIC DNA]</scope>
    <source>
        <strain evidence="1">WS_11</strain>
    </source>
</reference>
<proteinExistence type="predicted"/>
<gene>
    <name evidence="1" type="ORF">E6K81_13195</name>
</gene>
<evidence type="ECO:0000313" key="2">
    <source>
        <dbReference type="Proteomes" id="UP000319771"/>
    </source>
</evidence>
<accession>A0A538U2T3</accession>
<dbReference type="Proteomes" id="UP000319771">
    <property type="component" value="Unassembled WGS sequence"/>
</dbReference>